<gene>
    <name evidence="1" type="ORF">SAMN02745225_02389</name>
</gene>
<dbReference type="RefSeq" id="WP_072792793.1">
    <property type="nucleotide sequence ID" value="NZ_FQUL01000090.1"/>
</dbReference>
<dbReference type="OrthoDB" id="6139076at2"/>
<evidence type="ECO:0000313" key="1">
    <source>
        <dbReference type="EMBL" id="SHF07971.1"/>
    </source>
</evidence>
<evidence type="ECO:0000313" key="2">
    <source>
        <dbReference type="Proteomes" id="UP000184295"/>
    </source>
</evidence>
<proteinExistence type="predicted"/>
<dbReference type="STRING" id="1121881.SAMN02745225_02389"/>
<accession>A0A1M4YQH6</accession>
<dbReference type="Proteomes" id="UP000184295">
    <property type="component" value="Unassembled WGS sequence"/>
</dbReference>
<protein>
    <submittedName>
        <fullName evidence="1">Uncharacterized protein</fullName>
    </submittedName>
</protein>
<reference evidence="2" key="1">
    <citation type="submission" date="2016-11" db="EMBL/GenBank/DDBJ databases">
        <authorList>
            <person name="Varghese N."/>
            <person name="Submissions S."/>
        </authorList>
    </citation>
    <scope>NUCLEOTIDE SEQUENCE [LARGE SCALE GENOMIC DNA]</scope>
    <source>
        <strain evidence="2">DSM 19514</strain>
    </source>
</reference>
<name>A0A1M4YQH6_9ACTN</name>
<dbReference type="EMBL" id="FQUL01000090">
    <property type="protein sequence ID" value="SHF07971.1"/>
    <property type="molecule type" value="Genomic_DNA"/>
</dbReference>
<sequence length="87" mass="9654">MKVEDSGNFKRLIVRPVHRDEIFRFNEVLDEYHWLGHRLVGEVMRYVALEDERVVRVVGFGSGALSLAAGDPTSAGNLTSSFAGCAM</sequence>
<keyword evidence="2" id="KW-1185">Reference proteome</keyword>
<dbReference type="AlphaFoldDB" id="A0A1M4YQH6"/>
<organism evidence="1 2">
    <name type="scientific">Ferrithrix thermotolerans DSM 19514</name>
    <dbReference type="NCBI Taxonomy" id="1121881"/>
    <lineage>
        <taxon>Bacteria</taxon>
        <taxon>Bacillati</taxon>
        <taxon>Actinomycetota</taxon>
        <taxon>Acidimicrobiia</taxon>
        <taxon>Acidimicrobiales</taxon>
        <taxon>Acidimicrobiaceae</taxon>
        <taxon>Ferrithrix</taxon>
    </lineage>
</organism>